<feature type="compositionally biased region" description="Basic and acidic residues" evidence="2">
    <location>
        <begin position="180"/>
        <end position="192"/>
    </location>
</feature>
<comment type="caution">
    <text evidence="3">The sequence shown here is derived from an EMBL/GenBank/DDBJ whole genome shotgun (WGS) entry which is preliminary data.</text>
</comment>
<feature type="region of interest" description="Disordered" evidence="2">
    <location>
        <begin position="621"/>
        <end position="644"/>
    </location>
</feature>
<dbReference type="EMBL" id="JACGWL010000002">
    <property type="protein sequence ID" value="KAK4407917.1"/>
    <property type="molecule type" value="Genomic_DNA"/>
</dbReference>
<feature type="compositionally biased region" description="Acidic residues" evidence="2">
    <location>
        <begin position="621"/>
        <end position="631"/>
    </location>
</feature>
<keyword evidence="1" id="KW-0175">Coiled coil</keyword>
<protein>
    <submittedName>
        <fullName evidence="3">Uncharacterized protein</fullName>
    </submittedName>
</protein>
<reference evidence="3" key="2">
    <citation type="journal article" date="2024" name="Plant">
        <title>Genomic evolution and insights into agronomic trait innovations of Sesamum species.</title>
        <authorList>
            <person name="Miao H."/>
            <person name="Wang L."/>
            <person name="Qu L."/>
            <person name="Liu H."/>
            <person name="Sun Y."/>
            <person name="Le M."/>
            <person name="Wang Q."/>
            <person name="Wei S."/>
            <person name="Zheng Y."/>
            <person name="Lin W."/>
            <person name="Duan Y."/>
            <person name="Cao H."/>
            <person name="Xiong S."/>
            <person name="Wang X."/>
            <person name="Wei L."/>
            <person name="Li C."/>
            <person name="Ma Q."/>
            <person name="Ju M."/>
            <person name="Zhao R."/>
            <person name="Li G."/>
            <person name="Mu C."/>
            <person name="Tian Q."/>
            <person name="Mei H."/>
            <person name="Zhang T."/>
            <person name="Gao T."/>
            <person name="Zhang H."/>
        </authorList>
    </citation>
    <scope>NUCLEOTIDE SEQUENCE</scope>
    <source>
        <strain evidence="3">K16</strain>
    </source>
</reference>
<proteinExistence type="predicted"/>
<gene>
    <name evidence="3" type="ORF">Sango_0372700</name>
</gene>
<name>A0AAE1X9R2_9LAMI</name>
<evidence type="ECO:0000313" key="3">
    <source>
        <dbReference type="EMBL" id="KAK4407917.1"/>
    </source>
</evidence>
<keyword evidence="4" id="KW-1185">Reference proteome</keyword>
<evidence type="ECO:0000256" key="2">
    <source>
        <dbReference type="SAM" id="MobiDB-lite"/>
    </source>
</evidence>
<sequence>MEIFFSLLTPSTAAANFLTSFGLLSKVSAYRGELRSEAEITFHGRNIDPHQEQRGKQLLRLQLHGSDHPGMILAMVNLALFTLLLQFFMGLGGNYNVRQQILVMDPTPFTNEAYYMVASVEKQRQVHMLGSENVTMHTRTEYKKDFLGIEMITEGAALPLGGDVEAGRDDQPRPGAGRGDLSRPEVGRDDQPRPALSGLGDLSRPGAGRGVTASRGVLPRSAPGRGDSPRPVAGRLDLLLVEAVSLNLLRVEVVSLGQGLAEARFGWFHLAEALRLFRRNLPKSHSDSLEILMGSDSSQRLVSSLVHVQSDELESSVAPQSKLRCRVMDVENCDSSLSLEEFDFLKKKFDPSSTFDFRFPRERDRIRMSPLGAGLFDQMLDVKSLLASGKRFSLQDIQRYKAEREREPREPEATEAPLGIGKGLFSYGINGHERVASFWDAFDYDLAYVRSRSVVSDYDVARFSSLGDHTVSRLLFGESARVATLIEVVDQHFKSYDKELKRSKVALKEMKKELACCQEQLKEASEGQTKWRDRYNREVSSVQGFLKSEAGKIYLECIWNDFKEKYEDSEEFEGAVVARANDIYDQAIKRCRIKLRESGRFVREDFTFLDPLVADEDAAEEGEVEVVDEPPAEGACVDIGGDRP</sequence>
<dbReference type="AlphaFoldDB" id="A0AAE1X9R2"/>
<evidence type="ECO:0000256" key="1">
    <source>
        <dbReference type="SAM" id="Coils"/>
    </source>
</evidence>
<organism evidence="3 4">
    <name type="scientific">Sesamum angolense</name>
    <dbReference type="NCBI Taxonomy" id="2727404"/>
    <lineage>
        <taxon>Eukaryota</taxon>
        <taxon>Viridiplantae</taxon>
        <taxon>Streptophyta</taxon>
        <taxon>Embryophyta</taxon>
        <taxon>Tracheophyta</taxon>
        <taxon>Spermatophyta</taxon>
        <taxon>Magnoliopsida</taxon>
        <taxon>eudicotyledons</taxon>
        <taxon>Gunneridae</taxon>
        <taxon>Pentapetalae</taxon>
        <taxon>asterids</taxon>
        <taxon>lamiids</taxon>
        <taxon>Lamiales</taxon>
        <taxon>Pedaliaceae</taxon>
        <taxon>Sesamum</taxon>
    </lineage>
</organism>
<feature type="coiled-coil region" evidence="1">
    <location>
        <begin position="493"/>
        <end position="527"/>
    </location>
</feature>
<evidence type="ECO:0000313" key="4">
    <source>
        <dbReference type="Proteomes" id="UP001289374"/>
    </source>
</evidence>
<dbReference type="Proteomes" id="UP001289374">
    <property type="component" value="Unassembled WGS sequence"/>
</dbReference>
<reference evidence="3" key="1">
    <citation type="submission" date="2020-06" db="EMBL/GenBank/DDBJ databases">
        <authorList>
            <person name="Li T."/>
            <person name="Hu X."/>
            <person name="Zhang T."/>
            <person name="Song X."/>
            <person name="Zhang H."/>
            <person name="Dai N."/>
            <person name="Sheng W."/>
            <person name="Hou X."/>
            <person name="Wei L."/>
        </authorList>
    </citation>
    <scope>NUCLEOTIDE SEQUENCE</scope>
    <source>
        <strain evidence="3">K16</strain>
        <tissue evidence="3">Leaf</tissue>
    </source>
</reference>
<accession>A0AAE1X9R2</accession>
<feature type="region of interest" description="Disordered" evidence="2">
    <location>
        <begin position="160"/>
        <end position="231"/>
    </location>
</feature>